<keyword evidence="4" id="KW-1185">Reference proteome</keyword>
<dbReference type="Gene3D" id="2.40.50.140">
    <property type="entry name" value="Nucleic acid-binding proteins"/>
    <property type="match status" value="1"/>
</dbReference>
<keyword evidence="1" id="KW-1133">Transmembrane helix</keyword>
<dbReference type="EMBL" id="FOGT01000015">
    <property type="protein sequence ID" value="SES30400.1"/>
    <property type="molecule type" value="Genomic_DNA"/>
</dbReference>
<accession>A0A1H9W8Z6</accession>
<feature type="transmembrane region" description="Helical" evidence="1">
    <location>
        <begin position="73"/>
        <end position="98"/>
    </location>
</feature>
<dbReference type="Pfam" id="PF25842">
    <property type="entry name" value="NfeD_TM"/>
    <property type="match status" value="1"/>
</dbReference>
<keyword evidence="1" id="KW-0812">Transmembrane</keyword>
<protein>
    <recommendedName>
        <fullName evidence="2">Membrane protein NfeD2 N-terminal transmembrane domain-containing protein</fullName>
    </recommendedName>
</protein>
<organism evidence="3 4">
    <name type="scientific">Salipaludibacillus aurantiacus</name>
    <dbReference type="NCBI Taxonomy" id="1601833"/>
    <lineage>
        <taxon>Bacteria</taxon>
        <taxon>Bacillati</taxon>
        <taxon>Bacillota</taxon>
        <taxon>Bacilli</taxon>
        <taxon>Bacillales</taxon>
        <taxon>Bacillaceae</taxon>
    </lineage>
</organism>
<dbReference type="InterPro" id="IPR058653">
    <property type="entry name" value="NfeD2_TM"/>
</dbReference>
<feature type="transmembrane region" description="Helical" evidence="1">
    <location>
        <begin position="47"/>
        <end position="67"/>
    </location>
</feature>
<evidence type="ECO:0000313" key="4">
    <source>
        <dbReference type="Proteomes" id="UP000198571"/>
    </source>
</evidence>
<dbReference type="OrthoDB" id="1683445at2"/>
<evidence type="ECO:0000256" key="1">
    <source>
        <dbReference type="SAM" id="Phobius"/>
    </source>
</evidence>
<reference evidence="4" key="1">
    <citation type="submission" date="2016-10" db="EMBL/GenBank/DDBJ databases">
        <authorList>
            <person name="Varghese N."/>
            <person name="Submissions S."/>
        </authorList>
    </citation>
    <scope>NUCLEOTIDE SEQUENCE [LARGE SCALE GENOMIC DNA]</scope>
    <source>
        <strain evidence="4">S9</strain>
    </source>
</reference>
<evidence type="ECO:0000313" key="3">
    <source>
        <dbReference type="EMBL" id="SES30400.1"/>
    </source>
</evidence>
<evidence type="ECO:0000259" key="2">
    <source>
        <dbReference type="Pfam" id="PF25842"/>
    </source>
</evidence>
<proteinExistence type="predicted"/>
<sequence>MRGMEIAGYTIESIYLFLLIAGVILTFLYIFVGELIEGMMDISGDGIINPITVIGYITLIGGLGYILETMAFFMGSGLILLVNLVVSAVLIVLVNYFIILPVKRSEKSTSYSINELKGTVGEVYTTIPAEGFGEVVISRTHGTVSKAAKSFDNEDLPEGTKVLVIDIDDEGVFHVSKHYD</sequence>
<dbReference type="InterPro" id="IPR012340">
    <property type="entry name" value="NA-bd_OB-fold"/>
</dbReference>
<gene>
    <name evidence="3" type="ORF">SAMN05518684_11548</name>
</gene>
<dbReference type="AlphaFoldDB" id="A0A1H9W8Z6"/>
<name>A0A1H9W8Z6_9BACI</name>
<feature type="domain" description="Membrane protein NfeD2 N-terminal transmembrane" evidence="2">
    <location>
        <begin position="4"/>
        <end position="107"/>
    </location>
</feature>
<dbReference type="STRING" id="1601833.SAMN05518684_11548"/>
<keyword evidence="1" id="KW-0472">Membrane</keyword>
<feature type="transmembrane region" description="Helical" evidence="1">
    <location>
        <begin position="14"/>
        <end position="35"/>
    </location>
</feature>
<dbReference type="Proteomes" id="UP000198571">
    <property type="component" value="Unassembled WGS sequence"/>
</dbReference>